<reference evidence="2 3" key="1">
    <citation type="submission" date="2022-09" db="EMBL/GenBank/DDBJ databases">
        <title>Enrichment on poylsaccharides allowed isolation of novel metabolic and taxonomic groups of Haloarchaea.</title>
        <authorList>
            <person name="Sorokin D.Y."/>
            <person name="Elcheninov A.G."/>
            <person name="Khizhniak T.V."/>
            <person name="Kolganova T.V."/>
            <person name="Kublanov I.V."/>
        </authorList>
    </citation>
    <scope>NUCLEOTIDE SEQUENCE [LARGE SCALE GENOMIC DNA]</scope>
    <source>
        <strain evidence="2 3">AArc-curdl1</strain>
    </source>
</reference>
<dbReference type="RefSeq" id="WP_342806091.1">
    <property type="nucleotide sequence ID" value="NZ_JAOPJZ010000001.1"/>
</dbReference>
<sequence length="327" mass="35839">MTVGLAGCLGGDDDTDGTEGDDSDTDAESDRESSIEGDIDSVEYEGETLVAFLEQEHDVDRLDVLSEDGSRVDTANIGTETRIELFDIISEPEIFSLDNPENTGVTLTILAVDNEDEEVGEAEIEYAPEVELEDLDIDFREGDIQLTVTNTGEGPIKLSTDVGFTETVEITPEVDYATDDAGEPLVDTTISYPHFELTDESLTEEEGTMVEGSETEQITRESEPIIGSVIVSPDSRTRAADHSELEYVFVTEPIEDEEVPVDRTEITVGFEAELNAEPSQQEEIYEAEITFSNIIGHRDEGQERTGGYTHNIDLDAGDAEIVSFEDD</sequence>
<dbReference type="EMBL" id="JAOPJZ010000001">
    <property type="protein sequence ID" value="MCU4750884.1"/>
    <property type="molecule type" value="Genomic_DNA"/>
</dbReference>
<feature type="compositionally biased region" description="Acidic residues" evidence="1">
    <location>
        <begin position="11"/>
        <end position="27"/>
    </location>
</feature>
<name>A0AAP2Z532_9EURY</name>
<gene>
    <name evidence="2" type="ORF">OB919_02625</name>
</gene>
<dbReference type="AlphaFoldDB" id="A0AAP2Z532"/>
<evidence type="ECO:0000313" key="2">
    <source>
        <dbReference type="EMBL" id="MCU4750884.1"/>
    </source>
</evidence>
<keyword evidence="3" id="KW-1185">Reference proteome</keyword>
<accession>A0AAP2Z532</accession>
<protein>
    <submittedName>
        <fullName evidence="2">Uncharacterized protein</fullName>
    </submittedName>
</protein>
<proteinExistence type="predicted"/>
<organism evidence="2 3">
    <name type="scientific">Natronosalvus hydrolyticus</name>
    <dbReference type="NCBI Taxonomy" id="2979988"/>
    <lineage>
        <taxon>Archaea</taxon>
        <taxon>Methanobacteriati</taxon>
        <taxon>Methanobacteriota</taxon>
        <taxon>Stenosarchaea group</taxon>
        <taxon>Halobacteria</taxon>
        <taxon>Halobacteriales</taxon>
        <taxon>Natrialbaceae</taxon>
        <taxon>Natronosalvus</taxon>
    </lineage>
</organism>
<comment type="caution">
    <text evidence="2">The sequence shown here is derived from an EMBL/GenBank/DDBJ whole genome shotgun (WGS) entry which is preliminary data.</text>
</comment>
<dbReference type="Proteomes" id="UP001321047">
    <property type="component" value="Unassembled WGS sequence"/>
</dbReference>
<feature type="region of interest" description="Disordered" evidence="1">
    <location>
        <begin position="1"/>
        <end position="41"/>
    </location>
</feature>
<evidence type="ECO:0000256" key="1">
    <source>
        <dbReference type="SAM" id="MobiDB-lite"/>
    </source>
</evidence>
<evidence type="ECO:0000313" key="3">
    <source>
        <dbReference type="Proteomes" id="UP001321047"/>
    </source>
</evidence>